<dbReference type="EMBL" id="JAOQNS010000013">
    <property type="protein sequence ID" value="MCW2309584.1"/>
    <property type="molecule type" value="Genomic_DNA"/>
</dbReference>
<keyword evidence="6" id="KW-0249">Electron transport</keyword>
<dbReference type="PANTHER" id="PTHR33751">
    <property type="entry name" value="CBB3-TYPE CYTOCHROME C OXIDASE SUBUNIT FIXP"/>
    <property type="match status" value="1"/>
</dbReference>
<evidence type="ECO:0000256" key="5">
    <source>
        <dbReference type="ARBA" id="ARBA00022723"/>
    </source>
</evidence>
<evidence type="ECO:0000256" key="9">
    <source>
        <dbReference type="SAM" id="SignalP"/>
    </source>
</evidence>
<dbReference type="RefSeq" id="WP_264603158.1">
    <property type="nucleotide sequence ID" value="NZ_JAOQNS010000013.1"/>
</dbReference>
<dbReference type="PROSITE" id="PS51007">
    <property type="entry name" value="CYTC"/>
    <property type="match status" value="1"/>
</dbReference>
<dbReference type="Gene3D" id="1.10.760.10">
    <property type="entry name" value="Cytochrome c-like domain"/>
    <property type="match status" value="1"/>
</dbReference>
<keyword evidence="4" id="KW-0679">Respiratory chain</keyword>
<keyword evidence="3 8" id="KW-0349">Heme</keyword>
<evidence type="ECO:0000256" key="3">
    <source>
        <dbReference type="ARBA" id="ARBA00022617"/>
    </source>
</evidence>
<protein>
    <submittedName>
        <fullName evidence="11">Mono/diheme cytochrome c family protein</fullName>
    </submittedName>
</protein>
<dbReference type="SUPFAM" id="SSF46626">
    <property type="entry name" value="Cytochrome c"/>
    <property type="match status" value="1"/>
</dbReference>
<evidence type="ECO:0000313" key="11">
    <source>
        <dbReference type="EMBL" id="MCW2309584.1"/>
    </source>
</evidence>
<sequence>MPRPLAVALAFLVLLPGIAAAPAAANAADDAALIEHGKSLYAERCKACHGGDGRMKALGRSKRLAEVPMDEVVAKLRDYQAPGEHKAMQDKMKSGLSDEDIAALAAYVETFPKP</sequence>
<keyword evidence="12" id="KW-1185">Reference proteome</keyword>
<keyword evidence="5 8" id="KW-0479">Metal-binding</keyword>
<comment type="caution">
    <text evidence="11">The sequence shown here is derived from an EMBL/GenBank/DDBJ whole genome shotgun (WGS) entry which is preliminary data.</text>
</comment>
<dbReference type="PANTHER" id="PTHR33751:SF1">
    <property type="entry name" value="CBB3-TYPE CYTOCHROME C OXIDASE SUBUNIT FIXP"/>
    <property type="match status" value="1"/>
</dbReference>
<reference evidence="12" key="1">
    <citation type="submission" date="2023-07" db="EMBL/GenBank/DDBJ databases">
        <title>Genome sequencing of Purple Non-Sulfur Bacteria from various extreme environments.</title>
        <authorList>
            <person name="Mayer M."/>
        </authorList>
    </citation>
    <scope>NUCLEOTIDE SEQUENCE [LARGE SCALE GENOMIC DNA]</scope>
    <source>
        <strain evidence="12">DSM 17935</strain>
    </source>
</reference>
<evidence type="ECO:0000313" key="12">
    <source>
        <dbReference type="Proteomes" id="UP001209755"/>
    </source>
</evidence>
<keyword evidence="2" id="KW-0813">Transport</keyword>
<evidence type="ECO:0000259" key="10">
    <source>
        <dbReference type="PROSITE" id="PS51007"/>
    </source>
</evidence>
<comment type="cofactor">
    <cofactor evidence="1">
        <name>heme c</name>
        <dbReference type="ChEBI" id="CHEBI:61717"/>
    </cofactor>
</comment>
<feature type="signal peptide" evidence="9">
    <location>
        <begin position="1"/>
        <end position="27"/>
    </location>
</feature>
<keyword evidence="7 8" id="KW-0408">Iron</keyword>
<evidence type="ECO:0000256" key="1">
    <source>
        <dbReference type="ARBA" id="ARBA00001926"/>
    </source>
</evidence>
<dbReference type="InterPro" id="IPR009056">
    <property type="entry name" value="Cyt_c-like_dom"/>
</dbReference>
<evidence type="ECO:0000256" key="2">
    <source>
        <dbReference type="ARBA" id="ARBA00022448"/>
    </source>
</evidence>
<dbReference type="InterPro" id="IPR008168">
    <property type="entry name" value="Cyt_C_IC"/>
</dbReference>
<evidence type="ECO:0000256" key="7">
    <source>
        <dbReference type="ARBA" id="ARBA00023004"/>
    </source>
</evidence>
<feature type="chain" id="PRO_5047215587" evidence="9">
    <location>
        <begin position="28"/>
        <end position="114"/>
    </location>
</feature>
<dbReference type="Proteomes" id="UP001209755">
    <property type="component" value="Unassembled WGS sequence"/>
</dbReference>
<feature type="domain" description="Cytochrome c" evidence="10">
    <location>
        <begin position="32"/>
        <end position="112"/>
    </location>
</feature>
<evidence type="ECO:0000256" key="4">
    <source>
        <dbReference type="ARBA" id="ARBA00022660"/>
    </source>
</evidence>
<gene>
    <name evidence="11" type="ORF">M2319_003940</name>
</gene>
<evidence type="ECO:0000256" key="6">
    <source>
        <dbReference type="ARBA" id="ARBA00022982"/>
    </source>
</evidence>
<evidence type="ECO:0000256" key="8">
    <source>
        <dbReference type="PROSITE-ProRule" id="PRU00433"/>
    </source>
</evidence>
<name>A0ABT3HGV9_9HYPH</name>
<dbReference type="Pfam" id="PF13442">
    <property type="entry name" value="Cytochrome_CBB3"/>
    <property type="match status" value="1"/>
</dbReference>
<organism evidence="11 12">
    <name type="scientific">Rhodobium gokarnense</name>
    <dbReference type="NCBI Taxonomy" id="364296"/>
    <lineage>
        <taxon>Bacteria</taxon>
        <taxon>Pseudomonadati</taxon>
        <taxon>Pseudomonadota</taxon>
        <taxon>Alphaproteobacteria</taxon>
        <taxon>Hyphomicrobiales</taxon>
        <taxon>Rhodobiaceae</taxon>
        <taxon>Rhodobium</taxon>
    </lineage>
</organism>
<dbReference type="PRINTS" id="PR00605">
    <property type="entry name" value="CYTCHROMECIC"/>
</dbReference>
<accession>A0ABT3HGV9</accession>
<keyword evidence="9" id="KW-0732">Signal</keyword>
<proteinExistence type="predicted"/>
<dbReference type="InterPro" id="IPR036909">
    <property type="entry name" value="Cyt_c-like_dom_sf"/>
</dbReference>
<dbReference type="InterPro" id="IPR050597">
    <property type="entry name" value="Cytochrome_c_Oxidase_Subunit"/>
</dbReference>